<proteinExistence type="predicted"/>
<protein>
    <submittedName>
        <fullName evidence="1">Uncharacterized protein</fullName>
    </submittedName>
</protein>
<accession>A0A2H3DC14</accession>
<sequence>MWRAYGEGDIDLFEEDGTAARFDTSRQRDAPPNPVATPPPHAVRILPLPFGLEARQENSVYNILWNPTDRVYNYLSGLDISLDRPFLLNVLGWKGCKRRAYPDNSIGKFHMKTIQAVKEASSGRENV</sequence>
<keyword evidence="2" id="KW-1185">Reference proteome</keyword>
<gene>
    <name evidence="1" type="ORF">ARMGADRAFT_1034081</name>
</gene>
<evidence type="ECO:0000313" key="2">
    <source>
        <dbReference type="Proteomes" id="UP000217790"/>
    </source>
</evidence>
<evidence type="ECO:0000313" key="1">
    <source>
        <dbReference type="EMBL" id="PBK88418.1"/>
    </source>
</evidence>
<dbReference type="EMBL" id="KZ293673">
    <property type="protein sequence ID" value="PBK88418.1"/>
    <property type="molecule type" value="Genomic_DNA"/>
</dbReference>
<dbReference type="OrthoDB" id="10585210at2759"/>
<name>A0A2H3DC14_ARMGA</name>
<dbReference type="InParanoid" id="A0A2H3DC14"/>
<dbReference type="Proteomes" id="UP000217790">
    <property type="component" value="Unassembled WGS sequence"/>
</dbReference>
<organism evidence="1 2">
    <name type="scientific">Armillaria gallica</name>
    <name type="common">Bulbous honey fungus</name>
    <name type="synonym">Armillaria bulbosa</name>
    <dbReference type="NCBI Taxonomy" id="47427"/>
    <lineage>
        <taxon>Eukaryota</taxon>
        <taxon>Fungi</taxon>
        <taxon>Dikarya</taxon>
        <taxon>Basidiomycota</taxon>
        <taxon>Agaricomycotina</taxon>
        <taxon>Agaricomycetes</taxon>
        <taxon>Agaricomycetidae</taxon>
        <taxon>Agaricales</taxon>
        <taxon>Marasmiineae</taxon>
        <taxon>Physalacriaceae</taxon>
        <taxon>Armillaria</taxon>
    </lineage>
</organism>
<dbReference type="AlphaFoldDB" id="A0A2H3DC14"/>
<reference evidence="2" key="1">
    <citation type="journal article" date="2017" name="Nat. Ecol. Evol.">
        <title>Genome expansion and lineage-specific genetic innovations in the forest pathogenic fungi Armillaria.</title>
        <authorList>
            <person name="Sipos G."/>
            <person name="Prasanna A.N."/>
            <person name="Walter M.C."/>
            <person name="O'Connor E."/>
            <person name="Balint B."/>
            <person name="Krizsan K."/>
            <person name="Kiss B."/>
            <person name="Hess J."/>
            <person name="Varga T."/>
            <person name="Slot J."/>
            <person name="Riley R."/>
            <person name="Boka B."/>
            <person name="Rigling D."/>
            <person name="Barry K."/>
            <person name="Lee J."/>
            <person name="Mihaltcheva S."/>
            <person name="LaButti K."/>
            <person name="Lipzen A."/>
            <person name="Waldron R."/>
            <person name="Moloney N.M."/>
            <person name="Sperisen C."/>
            <person name="Kredics L."/>
            <person name="Vagvoelgyi C."/>
            <person name="Patrignani A."/>
            <person name="Fitzpatrick D."/>
            <person name="Nagy I."/>
            <person name="Doyle S."/>
            <person name="Anderson J.B."/>
            <person name="Grigoriev I.V."/>
            <person name="Gueldener U."/>
            <person name="Muensterkoetter M."/>
            <person name="Nagy L.G."/>
        </authorList>
    </citation>
    <scope>NUCLEOTIDE SEQUENCE [LARGE SCALE GENOMIC DNA]</scope>
    <source>
        <strain evidence="2">Ar21-2</strain>
    </source>
</reference>